<dbReference type="SUPFAM" id="SSF52972">
    <property type="entry name" value="ITPase-like"/>
    <property type="match status" value="1"/>
</dbReference>
<comment type="catalytic activity">
    <reaction evidence="7">
        <text>dITP + H2O = dIMP + diphosphate + H(+)</text>
        <dbReference type="Rhea" id="RHEA:28342"/>
        <dbReference type="ChEBI" id="CHEBI:15377"/>
        <dbReference type="ChEBI" id="CHEBI:15378"/>
        <dbReference type="ChEBI" id="CHEBI:33019"/>
        <dbReference type="ChEBI" id="CHEBI:61194"/>
        <dbReference type="ChEBI" id="CHEBI:61382"/>
        <dbReference type="EC" id="3.6.1.66"/>
    </reaction>
</comment>
<evidence type="ECO:0000256" key="6">
    <source>
        <dbReference type="ARBA" id="ARBA00023080"/>
    </source>
</evidence>
<keyword evidence="10" id="KW-1185">Reference proteome</keyword>
<evidence type="ECO:0000256" key="7">
    <source>
        <dbReference type="HAMAP-Rule" id="MF_01405"/>
    </source>
</evidence>
<comment type="cofactor">
    <cofactor evidence="7">
        <name>Mg(2+)</name>
        <dbReference type="ChEBI" id="CHEBI:18420"/>
    </cofactor>
    <text evidence="7">Binds 1 Mg(2+) ion per subunit.</text>
</comment>
<dbReference type="NCBIfam" id="NF011398">
    <property type="entry name" value="PRK14823.1"/>
    <property type="match status" value="1"/>
</dbReference>
<keyword evidence="4 7" id="KW-0378">Hydrolase</keyword>
<feature type="binding site" evidence="7">
    <location>
        <begin position="176"/>
        <end position="177"/>
    </location>
    <ligand>
        <name>substrate</name>
    </ligand>
</feature>
<gene>
    <name evidence="9" type="ORF">E0I61_10835</name>
</gene>
<evidence type="ECO:0000256" key="5">
    <source>
        <dbReference type="ARBA" id="ARBA00022842"/>
    </source>
</evidence>
<dbReference type="PANTHER" id="PTHR11067">
    <property type="entry name" value="INOSINE TRIPHOSPHATE PYROPHOSPHATASE/HAM1 PROTEIN"/>
    <property type="match status" value="1"/>
</dbReference>
<feature type="binding site" evidence="7">
    <location>
        <position position="171"/>
    </location>
    <ligand>
        <name>substrate</name>
    </ligand>
</feature>
<dbReference type="CDD" id="cd00515">
    <property type="entry name" value="HAM1"/>
    <property type="match status" value="1"/>
</dbReference>
<dbReference type="InterPro" id="IPR029001">
    <property type="entry name" value="ITPase-like_fam"/>
</dbReference>
<evidence type="ECO:0000256" key="8">
    <source>
        <dbReference type="RuleBase" id="RU003781"/>
    </source>
</evidence>
<dbReference type="Proteomes" id="UP000294685">
    <property type="component" value="Unassembled WGS sequence"/>
</dbReference>
<comment type="caution">
    <text evidence="7">Lacks conserved residue(s) required for the propagation of feature annotation.</text>
</comment>
<evidence type="ECO:0000256" key="1">
    <source>
        <dbReference type="ARBA" id="ARBA00008023"/>
    </source>
</evidence>
<keyword evidence="2 7" id="KW-0479">Metal-binding</keyword>
<evidence type="ECO:0000256" key="4">
    <source>
        <dbReference type="ARBA" id="ARBA00022801"/>
    </source>
</evidence>
<comment type="catalytic activity">
    <reaction evidence="7">
        <text>XTP + H2O = XMP + diphosphate + H(+)</text>
        <dbReference type="Rhea" id="RHEA:28610"/>
        <dbReference type="ChEBI" id="CHEBI:15377"/>
        <dbReference type="ChEBI" id="CHEBI:15378"/>
        <dbReference type="ChEBI" id="CHEBI:33019"/>
        <dbReference type="ChEBI" id="CHEBI:57464"/>
        <dbReference type="ChEBI" id="CHEBI:61314"/>
        <dbReference type="EC" id="3.6.1.66"/>
    </reaction>
</comment>
<name>A0ABY2DQR4_9FLAO</name>
<feature type="binding site" evidence="7">
    <location>
        <begin position="148"/>
        <end position="151"/>
    </location>
    <ligand>
        <name>substrate</name>
    </ligand>
</feature>
<reference evidence="9 10" key="1">
    <citation type="submission" date="2019-03" db="EMBL/GenBank/DDBJ databases">
        <title>Novel species of Flavobacterium.</title>
        <authorList>
            <person name="Liu Q."/>
            <person name="Xin Y.-H."/>
        </authorList>
    </citation>
    <scope>NUCLEOTIDE SEQUENCE [LARGE SCALE GENOMIC DNA]</scope>
    <source>
        <strain evidence="9 10">LB2P22</strain>
    </source>
</reference>
<feature type="binding site" evidence="7">
    <location>
        <position position="69"/>
    </location>
    <ligand>
        <name>substrate</name>
    </ligand>
</feature>
<dbReference type="EMBL" id="SMLH01000005">
    <property type="protein sequence ID" value="TDE28877.1"/>
    <property type="molecule type" value="Genomic_DNA"/>
</dbReference>
<organism evidence="9 10">
    <name type="scientific">Flavobacterium ranwuense</name>
    <dbReference type="NCBI Taxonomy" id="2541725"/>
    <lineage>
        <taxon>Bacteria</taxon>
        <taxon>Pseudomonadati</taxon>
        <taxon>Bacteroidota</taxon>
        <taxon>Flavobacteriia</taxon>
        <taxon>Flavobacteriales</taxon>
        <taxon>Flavobacteriaceae</taxon>
        <taxon>Flavobacterium</taxon>
    </lineage>
</organism>
<dbReference type="EC" id="3.6.1.66" evidence="7"/>
<evidence type="ECO:0000256" key="2">
    <source>
        <dbReference type="ARBA" id="ARBA00022723"/>
    </source>
</evidence>
<sequence length="192" mass="21485">MQLVFASNNKNKILEIQSILPDTIEILSLESIGCYEDIPETAETIEGNAILKANYVTKKYGYNCFADDTGLEVDSLNGEPGVYSARYAGEQRNSDDNMNKLLECLSNKSNRKAQFKTVIALNLNGKQDLFTGIARGEITLEKSGNQGFGYDPIFKPEEYQETFAQLSLDIKNKISHRGKATQQLIDFLKLNK</sequence>
<feature type="binding site" evidence="7">
    <location>
        <begin position="7"/>
        <end position="12"/>
    </location>
    <ligand>
        <name>substrate</name>
    </ligand>
</feature>
<dbReference type="NCBIfam" id="TIGR00042">
    <property type="entry name" value="RdgB/HAM1 family non-canonical purine NTP pyrophosphatase"/>
    <property type="match status" value="1"/>
</dbReference>
<evidence type="ECO:0000313" key="10">
    <source>
        <dbReference type="Proteomes" id="UP000294685"/>
    </source>
</evidence>
<evidence type="ECO:0000256" key="3">
    <source>
        <dbReference type="ARBA" id="ARBA00022741"/>
    </source>
</evidence>
<evidence type="ECO:0000313" key="9">
    <source>
        <dbReference type="EMBL" id="TDE28877.1"/>
    </source>
</evidence>
<feature type="active site" description="Proton acceptor" evidence="7">
    <location>
        <position position="68"/>
    </location>
</feature>
<keyword evidence="3 7" id="KW-0547">Nucleotide-binding</keyword>
<dbReference type="InterPro" id="IPR002637">
    <property type="entry name" value="RdgB/HAM1"/>
</dbReference>
<comment type="function">
    <text evidence="7">Pyrophosphatase that catalyzes the hydrolysis of nucleoside triphosphates to their monophosphate derivatives, with a high preference for the non-canonical purine nucleotides XTP (xanthosine triphosphate), dITP (deoxyinosine triphosphate) and ITP. Seems to function as a house-cleaning enzyme that removes non-canonical purine nucleotides from the nucleotide pool, thus preventing their incorporation into DNA/RNA and avoiding chromosomal lesions.</text>
</comment>
<dbReference type="RefSeq" id="WP_132071362.1">
    <property type="nucleotide sequence ID" value="NZ_SMLH01000005.1"/>
</dbReference>
<comment type="catalytic activity">
    <reaction evidence="7">
        <text>ITP + H2O = IMP + diphosphate + H(+)</text>
        <dbReference type="Rhea" id="RHEA:29399"/>
        <dbReference type="ChEBI" id="CHEBI:15377"/>
        <dbReference type="ChEBI" id="CHEBI:15378"/>
        <dbReference type="ChEBI" id="CHEBI:33019"/>
        <dbReference type="ChEBI" id="CHEBI:58053"/>
        <dbReference type="ChEBI" id="CHEBI:61402"/>
        <dbReference type="EC" id="3.6.1.66"/>
    </reaction>
</comment>
<comment type="subunit">
    <text evidence="7">Homodimer.</text>
</comment>
<dbReference type="Pfam" id="PF01725">
    <property type="entry name" value="Ham1p_like"/>
    <property type="match status" value="1"/>
</dbReference>
<dbReference type="InterPro" id="IPR020922">
    <property type="entry name" value="dITP/XTP_pyrophosphatase"/>
</dbReference>
<feature type="binding site" evidence="7">
    <location>
        <position position="68"/>
    </location>
    <ligand>
        <name>Mg(2+)</name>
        <dbReference type="ChEBI" id="CHEBI:18420"/>
    </ligand>
</feature>
<keyword evidence="5 7" id="KW-0460">Magnesium</keyword>
<dbReference type="PANTHER" id="PTHR11067:SF9">
    <property type="entry name" value="INOSINE TRIPHOSPHATE PYROPHOSPHATASE"/>
    <property type="match status" value="1"/>
</dbReference>
<comment type="caution">
    <text evidence="9">The sequence shown here is derived from an EMBL/GenBank/DDBJ whole genome shotgun (WGS) entry which is preliminary data.</text>
</comment>
<accession>A0ABY2DQR4</accession>
<keyword evidence="6 7" id="KW-0546">Nucleotide metabolism</keyword>
<dbReference type="Gene3D" id="3.90.950.10">
    <property type="match status" value="1"/>
</dbReference>
<proteinExistence type="inferred from homology"/>
<dbReference type="HAMAP" id="MF_01405">
    <property type="entry name" value="Non_canon_purine_NTPase"/>
    <property type="match status" value="1"/>
</dbReference>
<protein>
    <recommendedName>
        <fullName evidence="7">dITP/XTP pyrophosphatase</fullName>
        <ecNumber evidence="7">3.6.1.66</ecNumber>
    </recommendedName>
    <alternativeName>
        <fullName evidence="7">Non-canonical purine NTP pyrophosphatase</fullName>
    </alternativeName>
    <alternativeName>
        <fullName evidence="7">Non-standard purine NTP pyrophosphatase</fullName>
    </alternativeName>
    <alternativeName>
        <fullName evidence="7">Nucleoside-triphosphate diphosphatase</fullName>
    </alternativeName>
    <alternativeName>
        <fullName evidence="7">Nucleoside-triphosphate pyrophosphatase</fullName>
        <shortName evidence="7">NTPase</shortName>
    </alternativeName>
</protein>
<comment type="similarity">
    <text evidence="1 7 8">Belongs to the HAM1 NTPase family.</text>
</comment>